<sequence length="333" mass="38342">MTNNSEREWLFIKKIQRKEPELLQSLPRLIARLNSNQSKTNSLQKQLYNVQAGFSGERYIDRYLESLEVPISLIVLTDIHLTLTPGNSFQIDTLILSDRFLLILDVKNIAGNLHFTTNPNQLEQTLSTGEETIMDCPLDQLKTHIYVLQVWLAKRGINVDILGRVIISSKSGRVKEAPENAPIIYRKGLPILLNEMAKLPVIYSQNQLSEISNVIKQSKVVFNPFPLCRHYDIDPTDLKRGQLCPNCFNSMIYKSHKQRQCTSCGLIEPNNYQESLKDWFILVNDSISNRECREFLQLNNKDDAYYALKTLHLNKTGNSVSTRYHWPSGKPFM</sequence>
<dbReference type="Pfam" id="PF08378">
    <property type="entry name" value="NERD"/>
    <property type="match status" value="1"/>
</dbReference>
<name>A0ABW4SD59_9BACL</name>
<dbReference type="PROSITE" id="PS50965">
    <property type="entry name" value="NERD"/>
    <property type="match status" value="1"/>
</dbReference>
<protein>
    <submittedName>
        <fullName evidence="2">Nuclease-related domain-containing protein</fullName>
    </submittedName>
</protein>
<dbReference type="InterPro" id="IPR011528">
    <property type="entry name" value="NERD"/>
</dbReference>
<organism evidence="2 3">
    <name type="scientific">Sporosarcina siberiensis</name>
    <dbReference type="NCBI Taxonomy" id="1365606"/>
    <lineage>
        <taxon>Bacteria</taxon>
        <taxon>Bacillati</taxon>
        <taxon>Bacillota</taxon>
        <taxon>Bacilli</taxon>
        <taxon>Bacillales</taxon>
        <taxon>Caryophanaceae</taxon>
        <taxon>Sporosarcina</taxon>
    </lineage>
</organism>
<dbReference type="EMBL" id="JBHUGI010000008">
    <property type="protein sequence ID" value="MFD1927427.1"/>
    <property type="molecule type" value="Genomic_DNA"/>
</dbReference>
<proteinExistence type="predicted"/>
<evidence type="ECO:0000259" key="1">
    <source>
        <dbReference type="PROSITE" id="PS50965"/>
    </source>
</evidence>
<evidence type="ECO:0000313" key="2">
    <source>
        <dbReference type="EMBL" id="MFD1927427.1"/>
    </source>
</evidence>
<dbReference type="Proteomes" id="UP001597218">
    <property type="component" value="Unassembled WGS sequence"/>
</dbReference>
<comment type="caution">
    <text evidence="2">The sequence shown here is derived from an EMBL/GenBank/DDBJ whole genome shotgun (WGS) entry which is preliminary data.</text>
</comment>
<dbReference type="RefSeq" id="WP_381536087.1">
    <property type="nucleotide sequence ID" value="NZ_JBHUGI010000008.1"/>
</dbReference>
<evidence type="ECO:0000313" key="3">
    <source>
        <dbReference type="Proteomes" id="UP001597218"/>
    </source>
</evidence>
<accession>A0ABW4SD59</accession>
<feature type="domain" description="NERD" evidence="1">
    <location>
        <begin position="52"/>
        <end position="171"/>
    </location>
</feature>
<gene>
    <name evidence="2" type="ORF">ACFSFY_05030</name>
</gene>
<keyword evidence="3" id="KW-1185">Reference proteome</keyword>
<reference evidence="3" key="1">
    <citation type="journal article" date="2019" name="Int. J. Syst. Evol. Microbiol.">
        <title>The Global Catalogue of Microorganisms (GCM) 10K type strain sequencing project: providing services to taxonomists for standard genome sequencing and annotation.</title>
        <authorList>
            <consortium name="The Broad Institute Genomics Platform"/>
            <consortium name="The Broad Institute Genome Sequencing Center for Infectious Disease"/>
            <person name="Wu L."/>
            <person name="Ma J."/>
        </authorList>
    </citation>
    <scope>NUCLEOTIDE SEQUENCE [LARGE SCALE GENOMIC DNA]</scope>
    <source>
        <strain evidence="3">CGMCC 4.7177</strain>
    </source>
</reference>